<accession>A0A2N2F2K1</accession>
<reference evidence="2 3" key="1">
    <citation type="journal article" date="2017" name="ISME J.">
        <title>Potential for microbial H2 and metal transformations associated with novel bacteria and archaea in deep terrestrial subsurface sediments.</title>
        <authorList>
            <person name="Hernsdorf A.W."/>
            <person name="Amano Y."/>
            <person name="Miyakawa K."/>
            <person name="Ise K."/>
            <person name="Suzuki Y."/>
            <person name="Anantharaman K."/>
            <person name="Probst A."/>
            <person name="Burstein D."/>
            <person name="Thomas B.C."/>
            <person name="Banfield J.F."/>
        </authorList>
    </citation>
    <scope>NUCLEOTIDE SEQUENCE [LARGE SCALE GENOMIC DNA]</scope>
    <source>
        <strain evidence="2">HGW-Dojkabacteria-1</strain>
    </source>
</reference>
<dbReference type="EMBL" id="PHAO01000001">
    <property type="protein sequence ID" value="PKN02440.1"/>
    <property type="molecule type" value="Genomic_DNA"/>
</dbReference>
<feature type="transmembrane region" description="Helical" evidence="1">
    <location>
        <begin position="79"/>
        <end position="100"/>
    </location>
</feature>
<protein>
    <submittedName>
        <fullName evidence="2">Uncharacterized protein</fullName>
    </submittedName>
</protein>
<gene>
    <name evidence="2" type="ORF">CVU76_00130</name>
</gene>
<keyword evidence="1" id="KW-0472">Membrane</keyword>
<organism evidence="2 3">
    <name type="scientific">Candidatus Dojkabacteria bacterium HGW-Dojkabacteria-1</name>
    <dbReference type="NCBI Taxonomy" id="2013761"/>
    <lineage>
        <taxon>Bacteria</taxon>
        <taxon>Candidatus Dojkabacteria</taxon>
    </lineage>
</organism>
<comment type="caution">
    <text evidence="2">The sequence shown here is derived from an EMBL/GenBank/DDBJ whole genome shotgun (WGS) entry which is preliminary data.</text>
</comment>
<dbReference type="Proteomes" id="UP000233417">
    <property type="component" value="Unassembled WGS sequence"/>
</dbReference>
<keyword evidence="1" id="KW-1133">Transmembrane helix</keyword>
<dbReference type="AlphaFoldDB" id="A0A2N2F2K1"/>
<feature type="transmembrane region" description="Helical" evidence="1">
    <location>
        <begin position="43"/>
        <end position="67"/>
    </location>
</feature>
<proteinExistence type="predicted"/>
<evidence type="ECO:0000313" key="3">
    <source>
        <dbReference type="Proteomes" id="UP000233417"/>
    </source>
</evidence>
<keyword evidence="1" id="KW-0812">Transmembrane</keyword>
<dbReference type="Pfam" id="PF18895">
    <property type="entry name" value="T4SS_pilin"/>
    <property type="match status" value="1"/>
</dbReference>
<name>A0A2N2F2K1_9BACT</name>
<evidence type="ECO:0000256" key="1">
    <source>
        <dbReference type="SAM" id="Phobius"/>
    </source>
</evidence>
<dbReference type="InterPro" id="IPR043993">
    <property type="entry name" value="T4SS_pilin"/>
</dbReference>
<sequence>MIESIVLGISKLFVSPVHAQYSNAAPPRIEEIFGPIENLFDLIMPIGALIAVAMLIYGGYMWIISGGDPAKKQQAQGTLTWAVIGLVFLFLIRAILVAILEFVGA</sequence>
<evidence type="ECO:0000313" key="2">
    <source>
        <dbReference type="EMBL" id="PKN02440.1"/>
    </source>
</evidence>